<protein>
    <submittedName>
        <fullName evidence="1">Uncharacterized protein</fullName>
    </submittedName>
</protein>
<dbReference type="EMBL" id="PEIB01000011">
    <property type="protein sequence ID" value="RXJ73235.1"/>
    <property type="molecule type" value="Genomic_DNA"/>
</dbReference>
<reference evidence="1 2" key="1">
    <citation type="submission" date="2017-10" db="EMBL/GenBank/DDBJ databases">
        <title>Nyctiphanis sp. nov., isolated from the stomach of the euphausiid Nyctiphanes simplex (Hansen, 1911) in the Gulf of California.</title>
        <authorList>
            <person name="Gomez-Gil B."/>
            <person name="Aguilar-Mendez M."/>
            <person name="Lopez-Cortes A."/>
            <person name="Gomez-Gutierrez J."/>
            <person name="Roque A."/>
            <person name="Lang E."/>
            <person name="Gonzalez-Castillo A."/>
        </authorList>
    </citation>
    <scope>NUCLEOTIDE SEQUENCE [LARGE SCALE GENOMIC DNA]</scope>
    <source>
        <strain evidence="1 2">CAIM 600</strain>
    </source>
</reference>
<evidence type="ECO:0000313" key="2">
    <source>
        <dbReference type="Proteomes" id="UP000290287"/>
    </source>
</evidence>
<evidence type="ECO:0000313" key="1">
    <source>
        <dbReference type="EMBL" id="RXJ73235.1"/>
    </source>
</evidence>
<organism evidence="1 2">
    <name type="scientific">Veronia nyctiphanis</name>
    <dbReference type="NCBI Taxonomy" id="1278244"/>
    <lineage>
        <taxon>Bacteria</taxon>
        <taxon>Pseudomonadati</taxon>
        <taxon>Pseudomonadota</taxon>
        <taxon>Gammaproteobacteria</taxon>
        <taxon>Vibrionales</taxon>
        <taxon>Vibrionaceae</taxon>
        <taxon>Veronia</taxon>
    </lineage>
</organism>
<dbReference type="Proteomes" id="UP000290287">
    <property type="component" value="Unassembled WGS sequence"/>
</dbReference>
<dbReference type="Gene3D" id="3.40.190.10">
    <property type="entry name" value="Periplasmic binding protein-like II"/>
    <property type="match status" value="2"/>
</dbReference>
<dbReference type="RefSeq" id="WP_145964508.1">
    <property type="nucleotide sequence ID" value="NZ_PEIB01000011.1"/>
</dbReference>
<dbReference type="InterPro" id="IPR006059">
    <property type="entry name" value="SBP"/>
</dbReference>
<dbReference type="SUPFAM" id="SSF53850">
    <property type="entry name" value="Periplasmic binding protein-like II"/>
    <property type="match status" value="1"/>
</dbReference>
<name>A0A4Q0YRH0_9GAMM</name>
<gene>
    <name evidence="1" type="ORF">CS022_10860</name>
</gene>
<dbReference type="AlphaFoldDB" id="A0A4Q0YRH0"/>
<accession>A0A4Q0YRH0</accession>
<sequence length="171" mass="19136">MMMSYPALSDALTISSRGGAYSDAYQSTLYRPFSELKNIYIADSPHNNRLYRNADLFFAPDWDVIELTETVAIEACQSGLLTPLSAKMKAEFESSDFAPHLIHTCSIAHQYDAVVIAYDRAVFATQLPTNISDFFDLDDYPGKRGLQKKADIALEWALLANGVPIQQIYHC</sequence>
<dbReference type="OrthoDB" id="9815444at2"/>
<proteinExistence type="predicted"/>
<dbReference type="Pfam" id="PF13416">
    <property type="entry name" value="SBP_bac_8"/>
    <property type="match status" value="1"/>
</dbReference>
<keyword evidence="2" id="KW-1185">Reference proteome</keyword>
<comment type="caution">
    <text evidence="1">The sequence shown here is derived from an EMBL/GenBank/DDBJ whole genome shotgun (WGS) entry which is preliminary data.</text>
</comment>